<dbReference type="InterPro" id="IPR000836">
    <property type="entry name" value="PRTase_dom"/>
</dbReference>
<evidence type="ECO:0000313" key="2">
    <source>
        <dbReference type="EMBL" id="MDR6778868.1"/>
    </source>
</evidence>
<comment type="caution">
    <text evidence="2">The sequence shown here is derived from an EMBL/GenBank/DDBJ whole genome shotgun (WGS) entry which is preliminary data.</text>
</comment>
<gene>
    <name evidence="2" type="ORF">J2W98_003145</name>
</gene>
<dbReference type="Gene3D" id="3.40.50.2020">
    <property type="match status" value="1"/>
</dbReference>
<dbReference type="SUPFAM" id="SSF53271">
    <property type="entry name" value="PRTase-like"/>
    <property type="match status" value="1"/>
</dbReference>
<reference evidence="2 3" key="1">
    <citation type="submission" date="2023-07" db="EMBL/GenBank/DDBJ databases">
        <title>Sorghum-associated microbial communities from plants grown in Nebraska, USA.</title>
        <authorList>
            <person name="Schachtman D."/>
        </authorList>
    </citation>
    <scope>NUCLEOTIDE SEQUENCE [LARGE SCALE GENOMIC DNA]</scope>
    <source>
        <strain evidence="2 3">BE143</strain>
    </source>
</reference>
<comment type="similarity">
    <text evidence="1">Belongs to the ComF/GntX family.</text>
</comment>
<dbReference type="Proteomes" id="UP001266807">
    <property type="component" value="Unassembled WGS sequence"/>
</dbReference>
<sequence length="293" mass="33623">MKPETMSVRKLPRKVHSGMGMIPRTRLFLNWLFQRQSQTCIACGTFTGRFSEFSGICTSCSLQIPWVYNIRCVHCGRPTFCPDCVKFDRLVRYFVCNRSATSYTPMMREWIGQFKYRGNEKYGSLLGEIMNRAYQAMRYEFASLKHSRFKSSLWSVDVVTCVPVSEKRLTERGFNQAQILAEEIARRNKLPFLSLLARPQDTGKQSFKSKKERINTMNNAFSVHPNMTNLLNSFILKAESQCVTENKLSVTVLLVDDIYTTGSTLQACARVLREKALEQGIHLAIFCLTLARS</sequence>
<name>A0ABU1QGY8_9BACL</name>
<dbReference type="PANTHER" id="PTHR47505:SF1">
    <property type="entry name" value="DNA UTILIZATION PROTEIN YHGH"/>
    <property type="match status" value="1"/>
</dbReference>
<accession>A0ABU1QGY8</accession>
<evidence type="ECO:0000256" key="1">
    <source>
        <dbReference type="ARBA" id="ARBA00008007"/>
    </source>
</evidence>
<organism evidence="2 3">
    <name type="scientific">Paenibacillus peoriae</name>
    <dbReference type="NCBI Taxonomy" id="59893"/>
    <lineage>
        <taxon>Bacteria</taxon>
        <taxon>Bacillati</taxon>
        <taxon>Bacillota</taxon>
        <taxon>Bacilli</taxon>
        <taxon>Bacillales</taxon>
        <taxon>Paenibacillaceae</taxon>
        <taxon>Paenibacillus</taxon>
    </lineage>
</organism>
<dbReference type="InterPro" id="IPR051910">
    <property type="entry name" value="ComF/GntX_DNA_util-trans"/>
</dbReference>
<dbReference type="InterPro" id="IPR029057">
    <property type="entry name" value="PRTase-like"/>
</dbReference>
<dbReference type="CDD" id="cd06223">
    <property type="entry name" value="PRTases_typeI"/>
    <property type="match status" value="1"/>
</dbReference>
<evidence type="ECO:0000313" key="3">
    <source>
        <dbReference type="Proteomes" id="UP001266807"/>
    </source>
</evidence>
<protein>
    <submittedName>
        <fullName evidence="2">ComF family protein</fullName>
    </submittedName>
</protein>
<keyword evidence="3" id="KW-1185">Reference proteome</keyword>
<dbReference type="PANTHER" id="PTHR47505">
    <property type="entry name" value="DNA UTILIZATION PROTEIN YHGH"/>
    <property type="match status" value="1"/>
</dbReference>
<dbReference type="EMBL" id="JAVDUG010000003">
    <property type="protein sequence ID" value="MDR6778868.1"/>
    <property type="molecule type" value="Genomic_DNA"/>
</dbReference>
<proteinExistence type="inferred from homology"/>